<protein>
    <submittedName>
        <fullName evidence="1">Uncharacterized protein</fullName>
    </submittedName>
</protein>
<dbReference type="RefSeq" id="WP_017201779.1">
    <property type="nucleotide sequence ID" value="NZ_CBDRDE010000006.1"/>
</dbReference>
<dbReference type="EMBL" id="WAAO01000001">
    <property type="protein sequence ID" value="KAB1866954.1"/>
    <property type="molecule type" value="Genomic_DNA"/>
</dbReference>
<proteinExistence type="predicted"/>
<keyword evidence="2" id="KW-1185">Reference proteome</keyword>
<sequence>MKLVSYAGQQITTTDEVAEALVALAAAIAREGESAALRIPIAVDGRKEAADLIVGVGNDILVGPQASDGDDPDFSAEAAQIRAHRLFPQRVEGDEDDEEVVAVLPLDLDIERGV</sequence>
<name>A0ABQ6VF52_9MICO</name>
<accession>A0ABQ6VF52</accession>
<evidence type="ECO:0000313" key="1">
    <source>
        <dbReference type="EMBL" id="KAB1866954.1"/>
    </source>
</evidence>
<dbReference type="Proteomes" id="UP000478836">
    <property type="component" value="Unassembled WGS sequence"/>
</dbReference>
<reference evidence="2" key="1">
    <citation type="submission" date="2019-09" db="EMBL/GenBank/DDBJ databases">
        <title>Whole genome sequencing of Microbacterium maritypicum.</title>
        <authorList>
            <person name="Lenchi N."/>
        </authorList>
    </citation>
    <scope>NUCLEOTIDE SEQUENCE [LARGE SCALE GENOMIC DNA]</scope>
    <source>
        <strain evidence="2">G1</strain>
    </source>
</reference>
<dbReference type="GeneID" id="77475568"/>
<organism evidence="1 2">
    <name type="scientific">Microbacterium algeriense</name>
    <dbReference type="NCBI Taxonomy" id="2615184"/>
    <lineage>
        <taxon>Bacteria</taxon>
        <taxon>Bacillati</taxon>
        <taxon>Actinomycetota</taxon>
        <taxon>Actinomycetes</taxon>
        <taxon>Micrococcales</taxon>
        <taxon>Microbacteriaceae</taxon>
        <taxon>Microbacterium</taxon>
    </lineage>
</organism>
<evidence type="ECO:0000313" key="2">
    <source>
        <dbReference type="Proteomes" id="UP000478836"/>
    </source>
</evidence>
<comment type="caution">
    <text evidence="1">The sequence shown here is derived from an EMBL/GenBank/DDBJ whole genome shotgun (WGS) entry which is preliminary data.</text>
</comment>
<gene>
    <name evidence="1" type="ORF">F6A08_03865</name>
</gene>